<reference evidence="1 2" key="2">
    <citation type="journal article" date="2022" name="Mol. Ecol. Resour.">
        <title>The genomes of chicory, endive, great burdock and yacon provide insights into Asteraceae paleo-polyploidization history and plant inulin production.</title>
        <authorList>
            <person name="Fan W."/>
            <person name="Wang S."/>
            <person name="Wang H."/>
            <person name="Wang A."/>
            <person name="Jiang F."/>
            <person name="Liu H."/>
            <person name="Zhao H."/>
            <person name="Xu D."/>
            <person name="Zhang Y."/>
        </authorList>
    </citation>
    <scope>NUCLEOTIDE SEQUENCE [LARGE SCALE GENOMIC DNA]</scope>
    <source>
        <strain evidence="2">cv. Yunnan</strain>
        <tissue evidence="1">Leaves</tissue>
    </source>
</reference>
<name>A0ACB8Y0D6_9ASTR</name>
<gene>
    <name evidence="1" type="ORF">L1987_85317</name>
</gene>
<accession>A0ACB8Y0D6</accession>
<organism evidence="1 2">
    <name type="scientific">Smallanthus sonchifolius</name>
    <dbReference type="NCBI Taxonomy" id="185202"/>
    <lineage>
        <taxon>Eukaryota</taxon>
        <taxon>Viridiplantae</taxon>
        <taxon>Streptophyta</taxon>
        <taxon>Embryophyta</taxon>
        <taxon>Tracheophyta</taxon>
        <taxon>Spermatophyta</taxon>
        <taxon>Magnoliopsida</taxon>
        <taxon>eudicotyledons</taxon>
        <taxon>Gunneridae</taxon>
        <taxon>Pentapetalae</taxon>
        <taxon>asterids</taxon>
        <taxon>campanulids</taxon>
        <taxon>Asterales</taxon>
        <taxon>Asteraceae</taxon>
        <taxon>Asteroideae</taxon>
        <taxon>Heliantheae alliance</taxon>
        <taxon>Millerieae</taxon>
        <taxon>Smallanthus</taxon>
    </lineage>
</organism>
<dbReference type="EMBL" id="CM042046">
    <property type="protein sequence ID" value="KAI3675725.1"/>
    <property type="molecule type" value="Genomic_DNA"/>
</dbReference>
<keyword evidence="2" id="KW-1185">Reference proteome</keyword>
<dbReference type="Proteomes" id="UP001056120">
    <property type="component" value="Linkage Group LG29"/>
</dbReference>
<evidence type="ECO:0000313" key="2">
    <source>
        <dbReference type="Proteomes" id="UP001056120"/>
    </source>
</evidence>
<comment type="caution">
    <text evidence="1">The sequence shown here is derived from an EMBL/GenBank/DDBJ whole genome shotgun (WGS) entry which is preliminary data.</text>
</comment>
<reference evidence="2" key="1">
    <citation type="journal article" date="2022" name="Mol. Ecol. Resour.">
        <title>The genomes of chicory, endive, great burdock and yacon provide insights into Asteraceae palaeo-polyploidization history and plant inulin production.</title>
        <authorList>
            <person name="Fan W."/>
            <person name="Wang S."/>
            <person name="Wang H."/>
            <person name="Wang A."/>
            <person name="Jiang F."/>
            <person name="Liu H."/>
            <person name="Zhao H."/>
            <person name="Xu D."/>
            <person name="Zhang Y."/>
        </authorList>
    </citation>
    <scope>NUCLEOTIDE SEQUENCE [LARGE SCALE GENOMIC DNA]</scope>
    <source>
        <strain evidence="2">cv. Yunnan</strain>
    </source>
</reference>
<evidence type="ECO:0000313" key="1">
    <source>
        <dbReference type="EMBL" id="KAI3675725.1"/>
    </source>
</evidence>
<proteinExistence type="predicted"/>
<protein>
    <submittedName>
        <fullName evidence="1">Uncharacterized protein</fullName>
    </submittedName>
</protein>
<sequence length="530" mass="58773">MSTTRVLFLNCRSDGSEREASAPVTTSPSPPSPPETSAAGFKMAYVLKLILESATRLNFGNSISSSSSSSSSGSSSNLNGSVSSHVYDSDQIIVCSSSTGEFDRIPLDIFMQILKLLGPKEAAKLTVICKSWKLFVSHNMLWIYFLQNQLDPWDSKFFAETSLRSGYPLRTSPSQMQSFMQIYGQRARVPGAIIIDGGSGYCKFGWSKYDSPSGRAATFLEFGNIESPMYSRLRHFYATIYSRMQVKSSTQPTIVSIPITQYGDTQYDKTARRKLKDTIYSAMFDMNVPSICAVSQATLALFAARKTSGILVNVGFNQTSVVPILHGKIMYKVGVKVVAPGALKLIGYLREQMQQRNQNISSIYTVRTLKENLCYVAYDYEAELRKDTEASYEVPVEGWFTLNKERFRTGEILFQPLIAGLNSKGLHQAVALCIEQCHAAGLSPDDSWFKTIVLAGGTACLPGLVERLDKELHLLLPPSISNGIRVIPPPYGADSAWYGAKLLSNLSTFPSSWCINKKDFRPKSRRNFLW</sequence>